<feature type="region of interest" description="Disordered" evidence="1">
    <location>
        <begin position="54"/>
        <end position="94"/>
    </location>
</feature>
<feature type="compositionally biased region" description="Polar residues" evidence="1">
    <location>
        <begin position="77"/>
        <end position="88"/>
    </location>
</feature>
<dbReference type="RefSeq" id="XP_021879784.1">
    <property type="nucleotide sequence ID" value="XM_022028913.1"/>
</dbReference>
<dbReference type="InParanoid" id="A0A1Y2GKJ8"/>
<evidence type="ECO:0000313" key="2">
    <source>
        <dbReference type="EMBL" id="ORZ11687.1"/>
    </source>
</evidence>
<evidence type="ECO:0000313" key="3">
    <source>
        <dbReference type="Proteomes" id="UP000193648"/>
    </source>
</evidence>
<dbReference type="GeneID" id="33570756"/>
<accession>A0A1Y2GKJ8</accession>
<reference evidence="2 3" key="1">
    <citation type="submission" date="2016-07" db="EMBL/GenBank/DDBJ databases">
        <title>Pervasive Adenine N6-methylation of Active Genes in Fungi.</title>
        <authorList>
            <consortium name="DOE Joint Genome Institute"/>
            <person name="Mondo S.J."/>
            <person name="Dannebaum R.O."/>
            <person name="Kuo R.C."/>
            <person name="Labutti K."/>
            <person name="Haridas S."/>
            <person name="Kuo A."/>
            <person name="Salamov A."/>
            <person name="Ahrendt S.R."/>
            <person name="Lipzen A."/>
            <person name="Sullivan W."/>
            <person name="Andreopoulos W.B."/>
            <person name="Clum A."/>
            <person name="Lindquist E."/>
            <person name="Daum C."/>
            <person name="Ramamoorthy G.K."/>
            <person name="Gryganskyi A."/>
            <person name="Culley D."/>
            <person name="Magnuson J.K."/>
            <person name="James T.Y."/>
            <person name="O'Malley M.A."/>
            <person name="Stajich J.E."/>
            <person name="Spatafora J.W."/>
            <person name="Visel A."/>
            <person name="Grigoriev I.V."/>
        </authorList>
    </citation>
    <scope>NUCLEOTIDE SEQUENCE [LARGE SCALE GENOMIC DNA]</scope>
    <source>
        <strain evidence="2 3">NRRL 3116</strain>
    </source>
</reference>
<feature type="compositionally biased region" description="Low complexity" evidence="1">
    <location>
        <begin position="56"/>
        <end position="65"/>
    </location>
</feature>
<proteinExistence type="predicted"/>
<evidence type="ECO:0000256" key="1">
    <source>
        <dbReference type="SAM" id="MobiDB-lite"/>
    </source>
</evidence>
<feature type="region of interest" description="Disordered" evidence="1">
    <location>
        <begin position="122"/>
        <end position="142"/>
    </location>
</feature>
<keyword evidence="3" id="KW-1185">Reference proteome</keyword>
<dbReference type="AlphaFoldDB" id="A0A1Y2GKJ8"/>
<organism evidence="2 3">
    <name type="scientific">Lobosporangium transversale</name>
    <dbReference type="NCBI Taxonomy" id="64571"/>
    <lineage>
        <taxon>Eukaryota</taxon>
        <taxon>Fungi</taxon>
        <taxon>Fungi incertae sedis</taxon>
        <taxon>Mucoromycota</taxon>
        <taxon>Mortierellomycotina</taxon>
        <taxon>Mortierellomycetes</taxon>
        <taxon>Mortierellales</taxon>
        <taxon>Mortierellaceae</taxon>
        <taxon>Lobosporangium</taxon>
    </lineage>
</organism>
<protein>
    <submittedName>
        <fullName evidence="2">Uncharacterized protein</fullName>
    </submittedName>
</protein>
<gene>
    <name evidence="2" type="ORF">BCR41DRAFT_397840</name>
</gene>
<feature type="compositionally biased region" description="Low complexity" evidence="1">
    <location>
        <begin position="124"/>
        <end position="134"/>
    </location>
</feature>
<sequence length="142" mass="15623">MAWEDVFDENKEEIPLKLAKSLAACSLGCNQELVRNASKLVTTWWTERTSTIRESQNQNQNQGQNVAAPPFKLLTRVTPQDVDTTNGPRTGGMITIGSPKVPAYNNTLMAMVNPINSIPIQLRSSSNSNNNHSNLPQEEGSN</sequence>
<comment type="caution">
    <text evidence="2">The sequence shown here is derived from an EMBL/GenBank/DDBJ whole genome shotgun (WGS) entry which is preliminary data.</text>
</comment>
<dbReference type="Proteomes" id="UP000193648">
    <property type="component" value="Unassembled WGS sequence"/>
</dbReference>
<name>A0A1Y2GKJ8_9FUNG</name>
<dbReference type="EMBL" id="MCFF01000027">
    <property type="protein sequence ID" value="ORZ11687.1"/>
    <property type="molecule type" value="Genomic_DNA"/>
</dbReference>